<dbReference type="Proteomes" id="UP001189429">
    <property type="component" value="Unassembled WGS sequence"/>
</dbReference>
<reference evidence="2" key="1">
    <citation type="submission" date="2023-10" db="EMBL/GenBank/DDBJ databases">
        <authorList>
            <person name="Chen Y."/>
            <person name="Shah S."/>
            <person name="Dougan E. K."/>
            <person name="Thang M."/>
            <person name="Chan C."/>
        </authorList>
    </citation>
    <scope>NUCLEOTIDE SEQUENCE [LARGE SCALE GENOMIC DNA]</scope>
</reference>
<evidence type="ECO:0000313" key="2">
    <source>
        <dbReference type="EMBL" id="CAK0813192.1"/>
    </source>
</evidence>
<proteinExistence type="predicted"/>
<evidence type="ECO:0000256" key="1">
    <source>
        <dbReference type="SAM" id="MobiDB-lite"/>
    </source>
</evidence>
<evidence type="ECO:0000313" key="3">
    <source>
        <dbReference type="Proteomes" id="UP001189429"/>
    </source>
</evidence>
<accession>A0ABN9R5H6</accession>
<sequence length="339" mass="36697">MGFFRGFTLGDGARYLSKFKSLAVIDCKSIYDNACKTGSPSGIDDKRCAVDIAISKESLARLGPALRWGPTSLMLADCLTKDKAEPADILRSCVRHGTYQLADESSVLAQASAGRALRKQACEQMVKIEAKNSASGARSFLEGLAEAGEGNIEGSSNKVKVQIRAGILDDRLSGKQSASQITLVRHASTGYITLHSPAALEDGMRDRLKVLEGLYHTALKNDQVPPAPPGGSIVVNSFRLPAWDEFSAGYSESQDGPTSTGAGGTQHSCRPSRTLRLPRESEFHSWIGDVGVSVCERMAEFPLWRDKILIFLVEECGLQPEMLNEDGPKSWKQTGVFDQ</sequence>
<feature type="region of interest" description="Disordered" evidence="1">
    <location>
        <begin position="249"/>
        <end position="272"/>
    </location>
</feature>
<feature type="non-terminal residue" evidence="2">
    <location>
        <position position="339"/>
    </location>
</feature>
<comment type="caution">
    <text evidence="2">The sequence shown here is derived from an EMBL/GenBank/DDBJ whole genome shotgun (WGS) entry which is preliminary data.</text>
</comment>
<protein>
    <submittedName>
        <fullName evidence="2">Uncharacterized protein</fullName>
    </submittedName>
</protein>
<feature type="compositionally biased region" description="Polar residues" evidence="1">
    <location>
        <begin position="250"/>
        <end position="271"/>
    </location>
</feature>
<keyword evidence="3" id="KW-1185">Reference proteome</keyword>
<gene>
    <name evidence="2" type="ORF">PCOR1329_LOCUS17202</name>
</gene>
<dbReference type="EMBL" id="CAUYUJ010005323">
    <property type="protein sequence ID" value="CAK0813192.1"/>
    <property type="molecule type" value="Genomic_DNA"/>
</dbReference>
<organism evidence="2 3">
    <name type="scientific">Prorocentrum cordatum</name>
    <dbReference type="NCBI Taxonomy" id="2364126"/>
    <lineage>
        <taxon>Eukaryota</taxon>
        <taxon>Sar</taxon>
        <taxon>Alveolata</taxon>
        <taxon>Dinophyceae</taxon>
        <taxon>Prorocentrales</taxon>
        <taxon>Prorocentraceae</taxon>
        <taxon>Prorocentrum</taxon>
    </lineage>
</organism>
<name>A0ABN9R5H6_9DINO</name>